<feature type="transmembrane region" description="Helical" evidence="1">
    <location>
        <begin position="74"/>
        <end position="92"/>
    </location>
</feature>
<evidence type="ECO:0000313" key="2">
    <source>
        <dbReference type="EMBL" id="KAH0565560.1"/>
    </source>
</evidence>
<accession>A0A9P8RSZ8</accession>
<keyword evidence="1" id="KW-0472">Membrane</keyword>
<evidence type="ECO:0000256" key="1">
    <source>
        <dbReference type="SAM" id="Phobius"/>
    </source>
</evidence>
<proteinExistence type="predicted"/>
<dbReference type="AlphaFoldDB" id="A0A9P8RSZ8"/>
<organism evidence="2 3">
    <name type="scientific">Trichoglossum hirsutum</name>
    <dbReference type="NCBI Taxonomy" id="265104"/>
    <lineage>
        <taxon>Eukaryota</taxon>
        <taxon>Fungi</taxon>
        <taxon>Dikarya</taxon>
        <taxon>Ascomycota</taxon>
        <taxon>Pezizomycotina</taxon>
        <taxon>Geoglossomycetes</taxon>
        <taxon>Geoglossales</taxon>
        <taxon>Geoglossaceae</taxon>
        <taxon>Trichoglossum</taxon>
    </lineage>
</organism>
<reference evidence="2" key="1">
    <citation type="submission" date="2021-03" db="EMBL/GenBank/DDBJ databases">
        <title>Comparative genomics and phylogenomic investigation of the class Geoglossomycetes provide insights into ecological specialization and systematics.</title>
        <authorList>
            <person name="Melie T."/>
            <person name="Pirro S."/>
            <person name="Miller A.N."/>
            <person name="Quandt A."/>
        </authorList>
    </citation>
    <scope>NUCLEOTIDE SEQUENCE</scope>
    <source>
        <strain evidence="2">CAQ_001_2017</strain>
    </source>
</reference>
<gene>
    <name evidence="2" type="ORF">GP486_001040</name>
</gene>
<keyword evidence="1" id="KW-0812">Transmembrane</keyword>
<keyword evidence="1" id="KW-1133">Transmembrane helix</keyword>
<dbReference type="EMBL" id="JAGHQM010000081">
    <property type="protein sequence ID" value="KAH0565560.1"/>
    <property type="molecule type" value="Genomic_DNA"/>
</dbReference>
<keyword evidence="3" id="KW-1185">Reference proteome</keyword>
<dbReference type="Proteomes" id="UP000750711">
    <property type="component" value="Unassembled WGS sequence"/>
</dbReference>
<comment type="caution">
    <text evidence="2">The sequence shown here is derived from an EMBL/GenBank/DDBJ whole genome shotgun (WGS) entry which is preliminary data.</text>
</comment>
<sequence length="234" mass="26883">MVFSHNDVRAHLDEFVTTAGLEWFFDAQKIEQAATVAKRALEQWPNQMALTLTNVSVDWKGFSLSISRSVLYDVYFLVGAFLLIKLAFIMNLTRRSSSDLNPTMRSQIRWRHLQQQVLKTAEIIHPFGPKGIWMLSCDASCLKTLNGNADGFAYAFRRLRFDNALLVGQALRQKFFLPFLLERVKLVRRPSLVYIFTTVPSYDGQYTLLCCSLHLLISWIYASWNPLKVPALDV</sequence>
<name>A0A9P8RSZ8_9PEZI</name>
<evidence type="ECO:0000313" key="3">
    <source>
        <dbReference type="Proteomes" id="UP000750711"/>
    </source>
</evidence>
<protein>
    <submittedName>
        <fullName evidence="2">Uncharacterized protein</fullName>
    </submittedName>
</protein>